<keyword evidence="3" id="KW-1003">Cell membrane</keyword>
<comment type="caution">
    <text evidence="11">The sequence shown here is derived from an EMBL/GenBank/DDBJ whole genome shotgun (WGS) entry which is preliminary data.</text>
</comment>
<feature type="transmembrane region" description="Helical" evidence="9">
    <location>
        <begin position="130"/>
        <end position="151"/>
    </location>
</feature>
<evidence type="ECO:0000256" key="9">
    <source>
        <dbReference type="RuleBase" id="RU369079"/>
    </source>
</evidence>
<comment type="similarity">
    <text evidence="8 9">Belongs to the TRAP transporter small permease family.</text>
</comment>
<evidence type="ECO:0000256" key="8">
    <source>
        <dbReference type="ARBA" id="ARBA00038436"/>
    </source>
</evidence>
<dbReference type="InterPro" id="IPR007387">
    <property type="entry name" value="TRAP_DctQ"/>
</dbReference>
<comment type="subunit">
    <text evidence="9">The complex comprises the extracytoplasmic solute receptor protein and the two transmembrane proteins.</text>
</comment>
<comment type="subcellular location">
    <subcellularLocation>
        <location evidence="1 9">Cell inner membrane</location>
        <topology evidence="1 9">Multi-pass membrane protein</topology>
    </subcellularLocation>
</comment>
<evidence type="ECO:0000256" key="5">
    <source>
        <dbReference type="ARBA" id="ARBA00022692"/>
    </source>
</evidence>
<feature type="transmembrane region" description="Helical" evidence="9">
    <location>
        <begin position="12"/>
        <end position="32"/>
    </location>
</feature>
<gene>
    <name evidence="11" type="ORF">GCM10011357_14530</name>
</gene>
<protein>
    <recommendedName>
        <fullName evidence="9">TRAP transporter small permease protein</fullName>
    </recommendedName>
</protein>
<dbReference type="RefSeq" id="WP_099035840.1">
    <property type="nucleotide sequence ID" value="NZ_BMGJ01000004.1"/>
</dbReference>
<evidence type="ECO:0000256" key="1">
    <source>
        <dbReference type="ARBA" id="ARBA00004429"/>
    </source>
</evidence>
<evidence type="ECO:0000256" key="7">
    <source>
        <dbReference type="ARBA" id="ARBA00023136"/>
    </source>
</evidence>
<feature type="transmembrane region" description="Helical" evidence="9">
    <location>
        <begin position="47"/>
        <end position="64"/>
    </location>
</feature>
<evidence type="ECO:0000256" key="6">
    <source>
        <dbReference type="ARBA" id="ARBA00022989"/>
    </source>
</evidence>
<sequence>MIPLLVWLDKALSRLLVMLVAAIVICVCWQVLSRYVTHTPSAYTEEIARFLLIWSGILGAAYAYRTGAHLGLDLLVNQFSTLWRRRIEMLVHILVLMFSLLVMVVGGICLMALAIDPGQYSSAMEINMAWVYAVLPLSGSLMAVYALAALFTPFEEDQ</sequence>
<proteinExistence type="inferred from homology"/>
<dbReference type="PANTHER" id="PTHR35011">
    <property type="entry name" value="2,3-DIKETO-L-GULONATE TRAP TRANSPORTER SMALL PERMEASE PROTEIN YIAM"/>
    <property type="match status" value="1"/>
</dbReference>
<organism evidence="11 12">
    <name type="scientific">Lacimicrobium alkaliphilum</name>
    <dbReference type="NCBI Taxonomy" id="1526571"/>
    <lineage>
        <taxon>Bacteria</taxon>
        <taxon>Pseudomonadati</taxon>
        <taxon>Pseudomonadota</taxon>
        <taxon>Gammaproteobacteria</taxon>
        <taxon>Alteromonadales</taxon>
        <taxon>Alteromonadaceae</taxon>
        <taxon>Lacimicrobium</taxon>
    </lineage>
</organism>
<dbReference type="Proteomes" id="UP000614272">
    <property type="component" value="Unassembled WGS sequence"/>
</dbReference>
<evidence type="ECO:0000256" key="2">
    <source>
        <dbReference type="ARBA" id="ARBA00022448"/>
    </source>
</evidence>
<evidence type="ECO:0000259" key="10">
    <source>
        <dbReference type="Pfam" id="PF04290"/>
    </source>
</evidence>
<keyword evidence="4 9" id="KW-0997">Cell inner membrane</keyword>
<keyword evidence="12" id="KW-1185">Reference proteome</keyword>
<evidence type="ECO:0000313" key="11">
    <source>
        <dbReference type="EMBL" id="GGD60375.1"/>
    </source>
</evidence>
<keyword evidence="6 9" id="KW-1133">Transmembrane helix</keyword>
<evidence type="ECO:0000313" key="12">
    <source>
        <dbReference type="Proteomes" id="UP000614272"/>
    </source>
</evidence>
<dbReference type="EMBL" id="BMGJ01000004">
    <property type="protein sequence ID" value="GGD60375.1"/>
    <property type="molecule type" value="Genomic_DNA"/>
</dbReference>
<dbReference type="InterPro" id="IPR055348">
    <property type="entry name" value="DctQ"/>
</dbReference>
<keyword evidence="5 9" id="KW-0812">Transmembrane</keyword>
<dbReference type="PANTHER" id="PTHR35011:SF11">
    <property type="entry name" value="TRAP TRANSPORTER SMALL PERMEASE PROTEIN"/>
    <property type="match status" value="1"/>
</dbReference>
<dbReference type="Pfam" id="PF04290">
    <property type="entry name" value="DctQ"/>
    <property type="match status" value="1"/>
</dbReference>
<name>A0ABQ1R6R1_9ALTE</name>
<accession>A0ABQ1R6R1</accession>
<keyword evidence="2 9" id="KW-0813">Transport</keyword>
<evidence type="ECO:0000256" key="4">
    <source>
        <dbReference type="ARBA" id="ARBA00022519"/>
    </source>
</evidence>
<feature type="domain" description="Tripartite ATP-independent periplasmic transporters DctQ component" evidence="10">
    <location>
        <begin position="23"/>
        <end position="154"/>
    </location>
</feature>
<keyword evidence="7 9" id="KW-0472">Membrane</keyword>
<feature type="transmembrane region" description="Helical" evidence="9">
    <location>
        <begin position="90"/>
        <end position="115"/>
    </location>
</feature>
<evidence type="ECO:0000256" key="3">
    <source>
        <dbReference type="ARBA" id="ARBA00022475"/>
    </source>
</evidence>
<comment type="function">
    <text evidence="9">Part of the tripartite ATP-independent periplasmic (TRAP) transport system.</text>
</comment>
<reference evidence="12" key="1">
    <citation type="journal article" date="2019" name="Int. J. Syst. Evol. Microbiol.">
        <title>The Global Catalogue of Microorganisms (GCM) 10K type strain sequencing project: providing services to taxonomists for standard genome sequencing and annotation.</title>
        <authorList>
            <consortium name="The Broad Institute Genomics Platform"/>
            <consortium name="The Broad Institute Genome Sequencing Center for Infectious Disease"/>
            <person name="Wu L."/>
            <person name="Ma J."/>
        </authorList>
    </citation>
    <scope>NUCLEOTIDE SEQUENCE [LARGE SCALE GENOMIC DNA]</scope>
    <source>
        <strain evidence="12">CGMCC 1.12923</strain>
    </source>
</reference>